<evidence type="ECO:0000313" key="3">
    <source>
        <dbReference type="Proteomes" id="UP000682877"/>
    </source>
</evidence>
<sequence length="275" mass="31044">MTKLWTLLSALHSLAGPVVMLLYPLYASVIAIESPSKVDDEQWLAYWILYSFLTLSELILQSLLEWIPIWYTAKLVFVAWLVLPQFRGAAFIYNRIVREQFKKYGILKPKVEHQAESWLCKKGSSGEREGFSGSGGVSIQEKALDLVEFTGSVTQAIPGPRVGSSKLPWMLAVPLPYAGVTFVTAFVKTVQKFSSPKAQRKKLVNQNAMLCRSIDELLRKDGTVHSAELKALEQKTEFNITRLLHCRVLDLLGADNLRIHPRDKLCTIRDRVSKP</sequence>
<keyword evidence="1" id="KW-0472">Membrane</keyword>
<name>A0A8S2B8G9_ARAAE</name>
<dbReference type="Proteomes" id="UP000682877">
    <property type="component" value="Chromosome 8"/>
</dbReference>
<reference evidence="2" key="1">
    <citation type="submission" date="2021-01" db="EMBL/GenBank/DDBJ databases">
        <authorList>
            <person name="Bezrukov I."/>
        </authorList>
    </citation>
    <scope>NUCLEOTIDE SEQUENCE</scope>
</reference>
<dbReference type="GO" id="GO:0009941">
    <property type="term" value="C:chloroplast envelope"/>
    <property type="evidence" value="ECO:0007669"/>
    <property type="project" value="TreeGrafter"/>
</dbReference>
<evidence type="ECO:0008006" key="4">
    <source>
        <dbReference type="Google" id="ProtNLM"/>
    </source>
</evidence>
<gene>
    <name evidence="2" type="ORF">AARE701A_LOCUS21162</name>
</gene>
<dbReference type="Pfam" id="PF03134">
    <property type="entry name" value="TB2_DP1_HVA22"/>
    <property type="match status" value="1"/>
</dbReference>
<dbReference type="PANTHER" id="PTHR36793">
    <property type="entry name" value="RIBOSOMAL RNA SMALL SUBUNIT METHYLTRANSFERASE J"/>
    <property type="match status" value="1"/>
</dbReference>
<protein>
    <recommendedName>
        <fullName evidence="4">HVA22-like protein</fullName>
    </recommendedName>
</protein>
<dbReference type="PANTHER" id="PTHR36793:SF1">
    <property type="entry name" value="RIBOSOMAL RNA SMALL SUBUNIT METHYLTRANSFERASE J"/>
    <property type="match status" value="1"/>
</dbReference>
<dbReference type="InterPro" id="IPR004345">
    <property type="entry name" value="TB2_DP1_HVA22"/>
</dbReference>
<keyword evidence="3" id="KW-1185">Reference proteome</keyword>
<feature type="transmembrane region" description="Helical" evidence="1">
    <location>
        <begin position="43"/>
        <end position="63"/>
    </location>
</feature>
<dbReference type="AlphaFoldDB" id="A0A8S2B8G9"/>
<dbReference type="GO" id="GO:0009535">
    <property type="term" value="C:chloroplast thylakoid membrane"/>
    <property type="evidence" value="ECO:0007669"/>
    <property type="project" value="TreeGrafter"/>
</dbReference>
<organism evidence="2 3">
    <name type="scientific">Arabidopsis arenosa</name>
    <name type="common">Sand rock-cress</name>
    <name type="synonym">Cardaminopsis arenosa</name>
    <dbReference type="NCBI Taxonomy" id="38785"/>
    <lineage>
        <taxon>Eukaryota</taxon>
        <taxon>Viridiplantae</taxon>
        <taxon>Streptophyta</taxon>
        <taxon>Embryophyta</taxon>
        <taxon>Tracheophyta</taxon>
        <taxon>Spermatophyta</taxon>
        <taxon>Magnoliopsida</taxon>
        <taxon>eudicotyledons</taxon>
        <taxon>Gunneridae</taxon>
        <taxon>Pentapetalae</taxon>
        <taxon>rosids</taxon>
        <taxon>malvids</taxon>
        <taxon>Brassicales</taxon>
        <taxon>Brassicaceae</taxon>
        <taxon>Camelineae</taxon>
        <taxon>Arabidopsis</taxon>
    </lineage>
</organism>
<evidence type="ECO:0000256" key="1">
    <source>
        <dbReference type="SAM" id="Phobius"/>
    </source>
</evidence>
<keyword evidence="1" id="KW-0812">Transmembrane</keyword>
<feature type="transmembrane region" description="Helical" evidence="1">
    <location>
        <begin position="75"/>
        <end position="93"/>
    </location>
</feature>
<accession>A0A8S2B8G9</accession>
<proteinExistence type="predicted"/>
<keyword evidence="1" id="KW-1133">Transmembrane helix</keyword>
<dbReference type="EMBL" id="LR999458">
    <property type="protein sequence ID" value="CAE6233165.1"/>
    <property type="molecule type" value="Genomic_DNA"/>
</dbReference>
<evidence type="ECO:0000313" key="2">
    <source>
        <dbReference type="EMBL" id="CAE6233165.1"/>
    </source>
</evidence>